<keyword evidence="1" id="KW-0812">Transmembrane</keyword>
<keyword evidence="3" id="KW-1185">Reference proteome</keyword>
<evidence type="ECO:0000313" key="3">
    <source>
        <dbReference type="Proteomes" id="UP000509594"/>
    </source>
</evidence>
<dbReference type="AlphaFoldDB" id="A0A7D5E716"/>
<keyword evidence="1" id="KW-0472">Membrane</keyword>
<evidence type="ECO:0000313" key="2">
    <source>
        <dbReference type="EMBL" id="QLC50412.1"/>
    </source>
</evidence>
<organism evidence="2 3">
    <name type="scientific">Methanolobus zinderi</name>
    <dbReference type="NCBI Taxonomy" id="536044"/>
    <lineage>
        <taxon>Archaea</taxon>
        <taxon>Methanobacteriati</taxon>
        <taxon>Methanobacteriota</taxon>
        <taxon>Stenosarchaea group</taxon>
        <taxon>Methanomicrobia</taxon>
        <taxon>Methanosarcinales</taxon>
        <taxon>Methanosarcinaceae</taxon>
        <taxon>Methanolobus</taxon>
    </lineage>
</organism>
<reference evidence="2 3" key="1">
    <citation type="submission" date="2020-06" db="EMBL/GenBank/DDBJ databases">
        <title>Methanolobus halotolerans sp. nov., isolated from a saline lake Tus in Siberia.</title>
        <authorList>
            <person name="Shen Y."/>
            <person name="Chen S.-C."/>
            <person name="Lai M.-C."/>
            <person name="Huang H.-H."/>
            <person name="Chiu H.-H."/>
            <person name="Tang S.-L."/>
            <person name="Rogozin D.Y."/>
            <person name="Degermendzhy A.G."/>
        </authorList>
    </citation>
    <scope>NUCLEOTIDE SEQUENCE [LARGE SCALE GENOMIC DNA]</scope>
    <source>
        <strain evidence="2 3">DSM 21339</strain>
    </source>
</reference>
<keyword evidence="1" id="KW-1133">Transmembrane helix</keyword>
<accession>A0A7D5E716</accession>
<protein>
    <submittedName>
        <fullName evidence="2">Uncharacterized protein</fullName>
    </submittedName>
</protein>
<name>A0A7D5E716_9EURY</name>
<dbReference type="EMBL" id="CP058215">
    <property type="protein sequence ID" value="QLC50412.1"/>
    <property type="molecule type" value="Genomic_DNA"/>
</dbReference>
<evidence type="ECO:0000256" key="1">
    <source>
        <dbReference type="SAM" id="Phobius"/>
    </source>
</evidence>
<sequence length="220" mass="24826">MKIREKNTILSCNSLPYNNFQYFRNNDRAWIDLILSKTALIFASIIILAALYHLSADFQQADKQRQLDAIAQDFRSAIDSAGQSPHGTSSSNISYSFDAYGPEGQFTGQLDAWVSGEYVGISYGENNRTIYAVKPLTYKTLPYNETIMRNKLLNRFSASGELADPIVSPFNYLNVSDFLTTLGTKEKNLNTSTKVHIVKTLIHVQNGTEVRELEYVLVYQ</sequence>
<dbReference type="GeneID" id="55821860"/>
<dbReference type="OrthoDB" id="125616at2157"/>
<dbReference type="Proteomes" id="UP000509594">
    <property type="component" value="Chromosome"/>
</dbReference>
<gene>
    <name evidence="2" type="ORF">HWN40_09255</name>
</gene>
<feature type="transmembrane region" description="Helical" evidence="1">
    <location>
        <begin position="34"/>
        <end position="54"/>
    </location>
</feature>
<dbReference type="KEGG" id="mzi:HWN40_09255"/>
<dbReference type="RefSeq" id="WP_176965468.1">
    <property type="nucleotide sequence ID" value="NZ_CP058215.1"/>
</dbReference>
<proteinExistence type="predicted"/>